<keyword evidence="2" id="KW-1185">Reference proteome</keyword>
<organism evidence="2">
    <name type="scientific">Laccaria bicolor (strain S238N-H82 / ATCC MYA-4686)</name>
    <name type="common">Bicoloured deceiver</name>
    <name type="synonym">Laccaria laccata var. bicolor</name>
    <dbReference type="NCBI Taxonomy" id="486041"/>
    <lineage>
        <taxon>Eukaryota</taxon>
        <taxon>Fungi</taxon>
        <taxon>Dikarya</taxon>
        <taxon>Basidiomycota</taxon>
        <taxon>Agaricomycotina</taxon>
        <taxon>Agaricomycetes</taxon>
        <taxon>Agaricomycetidae</taxon>
        <taxon>Agaricales</taxon>
        <taxon>Agaricineae</taxon>
        <taxon>Hydnangiaceae</taxon>
        <taxon>Laccaria</taxon>
    </lineage>
</organism>
<dbReference type="AlphaFoldDB" id="B0DDQ8"/>
<dbReference type="STRING" id="486041.B0DDQ8"/>
<dbReference type="RefSeq" id="XP_001882065.1">
    <property type="nucleotide sequence ID" value="XM_001882030.1"/>
</dbReference>
<dbReference type="HOGENOM" id="CLU_523812_0_0_1"/>
<gene>
    <name evidence="1" type="ORF">LACBIDRAFT_328090</name>
</gene>
<sequence length="520" mass="58832">MPLVGDLSSILVRRGGDLHLHELLTVAGKTPLSPLEEALRYWNFLTKADHVAQSLGITKTAGYFDIVVVIAANQSLASHCHSASIGVGCRYIISILSKGKARKFGRLKGYIYLLNERFGESTSLAHPLTPSYLRFRDACKLHMVHKFLGWAADQDELSGNRTPRKELFNTIGSITTYRNSHFPRGGDWSDIAVTPVNVIQSILFRDSALFFILIQSPIRYDPRPILVAWYENHLPVRRRTASTPASSSIHFPITFLFMATSLYSKIQVTDAFDFAPSQYQPSIYHPLFASPEADVILRSLEGTLYRLNSLTLHQSSGLFATMFSLPQPKSHYRVQPERNHCHLRGTLESEIIDVYENDFVLDRILRLVSGLPLPKWESVDEIELVLGVAEKWDTPGPIAQIRLTIGTPDFLRAHPLRVYALAKHFDWKREAKIASTHTLALDLHDAIHTPILRRISSKDLFALFNLRRKRRERFRELINSPERFTAGNRNGAKSARRYPGRVGRRDVGVARGNSFLGSKM</sequence>
<dbReference type="OrthoDB" id="3266199at2759"/>
<dbReference type="EMBL" id="DS547105">
    <property type="protein sequence ID" value="EDR07134.1"/>
    <property type="molecule type" value="Genomic_DNA"/>
</dbReference>
<accession>B0DDQ8</accession>
<dbReference type="Proteomes" id="UP000001194">
    <property type="component" value="Unassembled WGS sequence"/>
</dbReference>
<dbReference type="InParanoid" id="B0DDQ8"/>
<name>B0DDQ8_LACBS</name>
<protein>
    <submittedName>
        <fullName evidence="1">Predicted protein</fullName>
    </submittedName>
</protein>
<evidence type="ECO:0000313" key="2">
    <source>
        <dbReference type="Proteomes" id="UP000001194"/>
    </source>
</evidence>
<proteinExistence type="predicted"/>
<dbReference type="KEGG" id="lbc:LACBIDRAFT_328090"/>
<reference evidence="1 2" key="1">
    <citation type="journal article" date="2008" name="Nature">
        <title>The genome of Laccaria bicolor provides insights into mycorrhizal symbiosis.</title>
        <authorList>
            <person name="Martin F."/>
            <person name="Aerts A."/>
            <person name="Ahren D."/>
            <person name="Brun A."/>
            <person name="Danchin E.G.J."/>
            <person name="Duchaussoy F."/>
            <person name="Gibon J."/>
            <person name="Kohler A."/>
            <person name="Lindquist E."/>
            <person name="Pereda V."/>
            <person name="Salamov A."/>
            <person name="Shapiro H.J."/>
            <person name="Wuyts J."/>
            <person name="Blaudez D."/>
            <person name="Buee M."/>
            <person name="Brokstein P."/>
            <person name="Canbaeck B."/>
            <person name="Cohen D."/>
            <person name="Courty P.E."/>
            <person name="Coutinho P.M."/>
            <person name="Delaruelle C."/>
            <person name="Detter J.C."/>
            <person name="Deveau A."/>
            <person name="DiFazio S."/>
            <person name="Duplessis S."/>
            <person name="Fraissinet-Tachet L."/>
            <person name="Lucic E."/>
            <person name="Frey-Klett P."/>
            <person name="Fourrey C."/>
            <person name="Feussner I."/>
            <person name="Gay G."/>
            <person name="Grimwood J."/>
            <person name="Hoegger P.J."/>
            <person name="Jain P."/>
            <person name="Kilaru S."/>
            <person name="Labbe J."/>
            <person name="Lin Y.C."/>
            <person name="Legue V."/>
            <person name="Le Tacon F."/>
            <person name="Marmeisse R."/>
            <person name="Melayah D."/>
            <person name="Montanini B."/>
            <person name="Muratet M."/>
            <person name="Nehls U."/>
            <person name="Niculita-Hirzel H."/>
            <person name="Oudot-Le Secq M.P."/>
            <person name="Peter M."/>
            <person name="Quesneville H."/>
            <person name="Rajashekar B."/>
            <person name="Reich M."/>
            <person name="Rouhier N."/>
            <person name="Schmutz J."/>
            <person name="Yin T."/>
            <person name="Chalot M."/>
            <person name="Henrissat B."/>
            <person name="Kuees U."/>
            <person name="Lucas S."/>
            <person name="Van de Peer Y."/>
            <person name="Podila G.K."/>
            <person name="Polle A."/>
            <person name="Pukkila P.J."/>
            <person name="Richardson P.M."/>
            <person name="Rouze P."/>
            <person name="Sanders I.R."/>
            <person name="Stajich J.E."/>
            <person name="Tunlid A."/>
            <person name="Tuskan G."/>
            <person name="Grigoriev I.V."/>
        </authorList>
    </citation>
    <scope>NUCLEOTIDE SEQUENCE [LARGE SCALE GENOMIC DNA]</scope>
    <source>
        <strain evidence="2">S238N-H82 / ATCC MYA-4686</strain>
    </source>
</reference>
<dbReference type="GeneID" id="6077659"/>
<evidence type="ECO:0000313" key="1">
    <source>
        <dbReference type="EMBL" id="EDR07134.1"/>
    </source>
</evidence>